<evidence type="ECO:0000313" key="1">
    <source>
        <dbReference type="EMBL" id="MET3601721.1"/>
    </source>
</evidence>
<gene>
    <name evidence="1" type="ORF">ABID12_003683</name>
</gene>
<comment type="caution">
    <text evidence="1">The sequence shown here is derived from an EMBL/GenBank/DDBJ whole genome shotgun (WGS) entry which is preliminary data.</text>
</comment>
<reference evidence="1 2" key="1">
    <citation type="submission" date="2024-06" db="EMBL/GenBank/DDBJ databases">
        <title>Genomic Encyclopedia of Type Strains, Phase IV (KMG-IV): sequencing the most valuable type-strain genomes for metagenomic binning, comparative biology and taxonomic classification.</title>
        <authorList>
            <person name="Goeker M."/>
        </authorList>
    </citation>
    <scope>NUCLEOTIDE SEQUENCE [LARGE SCALE GENOMIC DNA]</scope>
    <source>
        <strain evidence="1 2">DSM 28102</strain>
    </source>
</reference>
<keyword evidence="2" id="KW-1185">Reference proteome</keyword>
<dbReference type="Gene3D" id="3.40.190.10">
    <property type="entry name" value="Periplasmic binding protein-like II"/>
    <property type="match status" value="1"/>
</dbReference>
<dbReference type="EC" id="4.1.1.55" evidence="1"/>
<organism evidence="1 2">
    <name type="scientific">Martelella mangrovi</name>
    <dbReference type="NCBI Taxonomy" id="1397477"/>
    <lineage>
        <taxon>Bacteria</taxon>
        <taxon>Pseudomonadati</taxon>
        <taxon>Pseudomonadota</taxon>
        <taxon>Alphaproteobacteria</taxon>
        <taxon>Hyphomicrobiales</taxon>
        <taxon>Aurantimonadaceae</taxon>
        <taxon>Martelella</taxon>
    </lineage>
</organism>
<accession>A0ABV2IFL9</accession>
<proteinExistence type="predicted"/>
<dbReference type="RefSeq" id="WP_354435546.1">
    <property type="nucleotide sequence ID" value="NZ_JBEPLY010000016.1"/>
</dbReference>
<name>A0ABV2IFL9_9HYPH</name>
<keyword evidence="1" id="KW-0456">Lyase</keyword>
<protein>
    <submittedName>
        <fullName evidence="1">4,5-dihydroxyphthalate decarboxylase</fullName>
        <ecNumber evidence="1">4.1.1.55</ecNumber>
    </submittedName>
</protein>
<sequence>MTLKLRIALRDWDYITPLILKDVRSDRVSLEIERVGTLIGDLGKSETFDAAEQSFSRYTQIIHDGRDDIVGIPAFIMRGFRHRCIITTRKSPLKSLADLKGKNIGVTGWRDSGNSWTRAALRRAGVEIEDARWFAGRLTAEHPITDRLDGFGRPGLIEACPDERPMTELLEEGFLDAVFTPFMPSGFFEGTSPFRQVVEDFVAAETRYFHDVGYVPGMHLVAVKARIIDANPWLPEELSRMIEESGRMWTAKRRKYADTTPFMLDELRRSAMALPDDWQKNGLAANRTMIADFASELYEQKILPRLLSPEDLFPRFT</sequence>
<dbReference type="GO" id="GO:0018796">
    <property type="term" value="F:4,5-dihydroxyphthalate decarboxylase activity"/>
    <property type="evidence" value="ECO:0007669"/>
    <property type="project" value="UniProtKB-EC"/>
</dbReference>
<dbReference type="Proteomes" id="UP001549164">
    <property type="component" value="Unassembled WGS sequence"/>
</dbReference>
<evidence type="ECO:0000313" key="2">
    <source>
        <dbReference type="Proteomes" id="UP001549164"/>
    </source>
</evidence>
<dbReference type="EMBL" id="JBEPLY010000016">
    <property type="protein sequence ID" value="MET3601721.1"/>
    <property type="molecule type" value="Genomic_DNA"/>
</dbReference>
<dbReference type="SUPFAM" id="SSF53850">
    <property type="entry name" value="Periplasmic binding protein-like II"/>
    <property type="match status" value="1"/>
</dbReference>